<keyword evidence="1" id="KW-0805">Transcription regulation</keyword>
<dbReference type="OrthoDB" id="9802263at2"/>
<name>A0A6N6N1G2_9BACT</name>
<dbReference type="GO" id="GO:0003700">
    <property type="term" value="F:DNA-binding transcription factor activity"/>
    <property type="evidence" value="ECO:0007669"/>
    <property type="project" value="InterPro"/>
</dbReference>
<dbReference type="AlphaFoldDB" id="A0A6N6N1G2"/>
<keyword evidence="5" id="KW-1185">Reference proteome</keyword>
<evidence type="ECO:0000259" key="3">
    <source>
        <dbReference type="PROSITE" id="PS01124"/>
    </source>
</evidence>
<dbReference type="InterPro" id="IPR018060">
    <property type="entry name" value="HTH_AraC"/>
</dbReference>
<dbReference type="PANTHER" id="PTHR47893:SF1">
    <property type="entry name" value="REGULATORY PROTEIN PCHR"/>
    <property type="match status" value="1"/>
</dbReference>
<dbReference type="Proteomes" id="UP000438699">
    <property type="component" value="Unassembled WGS sequence"/>
</dbReference>
<evidence type="ECO:0000313" key="5">
    <source>
        <dbReference type="Proteomes" id="UP000438699"/>
    </source>
</evidence>
<dbReference type="InterPro" id="IPR053142">
    <property type="entry name" value="PchR_regulatory_protein"/>
</dbReference>
<dbReference type="InterPro" id="IPR009057">
    <property type="entry name" value="Homeodomain-like_sf"/>
</dbReference>
<feature type="domain" description="HTH araC/xylS-type" evidence="3">
    <location>
        <begin position="244"/>
        <end position="342"/>
    </location>
</feature>
<comment type="caution">
    <text evidence="4">The sequence shown here is derived from an EMBL/GenBank/DDBJ whole genome shotgun (WGS) entry which is preliminary data.</text>
</comment>
<accession>A0A6N6N1G2</accession>
<gene>
    <name evidence="4" type="ORF">F8A88_10445</name>
</gene>
<dbReference type="RefSeq" id="WP_151151103.1">
    <property type="nucleotide sequence ID" value="NZ_WAIE01000004.1"/>
</dbReference>
<organism evidence="4 5">
    <name type="scientific">Pseudodesulfovibrio senegalensis</name>
    <dbReference type="NCBI Taxonomy" id="1721087"/>
    <lineage>
        <taxon>Bacteria</taxon>
        <taxon>Pseudomonadati</taxon>
        <taxon>Thermodesulfobacteriota</taxon>
        <taxon>Desulfovibrionia</taxon>
        <taxon>Desulfovibrionales</taxon>
        <taxon>Desulfovibrionaceae</taxon>
    </lineage>
</organism>
<dbReference type="PANTHER" id="PTHR47893">
    <property type="entry name" value="REGULATORY PROTEIN PCHR"/>
    <property type="match status" value="1"/>
</dbReference>
<evidence type="ECO:0000256" key="1">
    <source>
        <dbReference type="ARBA" id="ARBA00023015"/>
    </source>
</evidence>
<dbReference type="Gene3D" id="1.10.10.60">
    <property type="entry name" value="Homeodomain-like"/>
    <property type="match status" value="2"/>
</dbReference>
<evidence type="ECO:0000256" key="2">
    <source>
        <dbReference type="ARBA" id="ARBA00023163"/>
    </source>
</evidence>
<sequence>MYMESREYAPVAEQASVVDHYRKCYGELDVFVERPTSHQHADEYIRWEIMDTAGDGFAELVHLKSGLNVGVCGYRFFNPLDSCVKEMSSTFQFCMLLSGSFEVRDGSQVRRFNSGELVMRSGCMRDVRYVQPANSFISGVSIELSHSMVESWLGKTPCELSKALECCMKNRFSDVGCVGMWSIPPKHPLMQAAKTLALTGHNTVCGRLQFESLALDCLWRILSIDTPLKSGSQRRGSQRQKAVDEALDILNEEWPDPPTISALARRVGINDCYLKSDFRARTGMSIGEYVRKLRMENALSLIESGRCSILQAATFVGYSNPSHFSEAFKRFYGRLPSACIPR</sequence>
<proteinExistence type="predicted"/>
<dbReference type="EMBL" id="WAIE01000004">
    <property type="protein sequence ID" value="KAB1441360.1"/>
    <property type="molecule type" value="Genomic_DNA"/>
</dbReference>
<dbReference type="Pfam" id="PF12833">
    <property type="entry name" value="HTH_18"/>
    <property type="match status" value="1"/>
</dbReference>
<dbReference type="SUPFAM" id="SSF46689">
    <property type="entry name" value="Homeodomain-like"/>
    <property type="match status" value="2"/>
</dbReference>
<evidence type="ECO:0000313" key="4">
    <source>
        <dbReference type="EMBL" id="KAB1441360.1"/>
    </source>
</evidence>
<dbReference type="PROSITE" id="PS01124">
    <property type="entry name" value="HTH_ARAC_FAMILY_2"/>
    <property type="match status" value="1"/>
</dbReference>
<dbReference type="GO" id="GO:0043565">
    <property type="term" value="F:sequence-specific DNA binding"/>
    <property type="evidence" value="ECO:0007669"/>
    <property type="project" value="InterPro"/>
</dbReference>
<keyword evidence="2" id="KW-0804">Transcription</keyword>
<protein>
    <submittedName>
        <fullName evidence="4">Helix-turn-helix transcriptional regulator</fullName>
    </submittedName>
</protein>
<reference evidence="4 5" key="1">
    <citation type="journal article" date="2017" name="Int. J. Syst. Evol. Microbiol.">
        <title>Desulfovibrio senegalensis sp. nov., a mesophilic sulfate reducer isolated from marine sediment.</title>
        <authorList>
            <person name="Thioye A."/>
            <person name="Gam Z.B.A."/>
            <person name="Mbengue M."/>
            <person name="Cayol J.L."/>
            <person name="Joseph-Bartoli M."/>
            <person name="Toure-Kane C."/>
            <person name="Labat M."/>
        </authorList>
    </citation>
    <scope>NUCLEOTIDE SEQUENCE [LARGE SCALE GENOMIC DNA]</scope>
    <source>
        <strain evidence="4 5">DSM 101509</strain>
    </source>
</reference>
<dbReference type="SMART" id="SM00342">
    <property type="entry name" value="HTH_ARAC"/>
    <property type="match status" value="1"/>
</dbReference>